<evidence type="ECO:0000256" key="7">
    <source>
        <dbReference type="ARBA" id="ARBA00022553"/>
    </source>
</evidence>
<comment type="subcellular location">
    <subcellularLocation>
        <location evidence="2">Plastid</location>
        <location evidence="2">Chloroplast</location>
    </subcellularLocation>
</comment>
<accession>A0A9E7HBM8</accession>
<name>A0A9E7HBM8_9LILI</name>
<reference evidence="15" key="1">
    <citation type="submission" date="2022-05" db="EMBL/GenBank/DDBJ databases">
        <title>The Musa troglodytarum L. genome provides insights into the mechanism of non-climacteric behaviour and enrichment of carotenoids.</title>
        <authorList>
            <person name="Wang J."/>
        </authorList>
    </citation>
    <scope>NUCLEOTIDE SEQUENCE</scope>
    <source>
        <tissue evidence="15">Leaf</tissue>
    </source>
</reference>
<dbReference type="NCBIfam" id="TIGR00517">
    <property type="entry name" value="acyl_carrier"/>
    <property type="match status" value="1"/>
</dbReference>
<keyword evidence="12 13" id="KW-0275">Fatty acid biosynthesis</keyword>
<evidence type="ECO:0000256" key="8">
    <source>
        <dbReference type="ARBA" id="ARBA00022640"/>
    </source>
</evidence>
<dbReference type="OrthoDB" id="448946at2759"/>
<dbReference type="InterPro" id="IPR020806">
    <property type="entry name" value="PKS_PP-bd"/>
</dbReference>
<feature type="domain" description="Carrier" evidence="14">
    <location>
        <begin position="104"/>
        <end position="179"/>
    </location>
</feature>
<evidence type="ECO:0000259" key="14">
    <source>
        <dbReference type="PROSITE" id="PS50075"/>
    </source>
</evidence>
<gene>
    <name evidence="15" type="ORF">MUK42_16255</name>
</gene>
<sequence>MRQQLSIRVVHLQCMHPRSLLHGALPSSLRFALAAGLSLTLLHLPSTHGFSRWDDDLDLLSPVALAAEFSSLKSISFSSIRKSFPAIQLRPASSRLRICCAAKSETLEKVLKIVKKQLAVPEGTAVTAESKFSELGADSLDTVEIVMGLEEAFGISVEEESAQRIVTVQDAADLIQELVEAKSC</sequence>
<evidence type="ECO:0000313" key="15">
    <source>
        <dbReference type="EMBL" id="URE31469.1"/>
    </source>
</evidence>
<keyword evidence="11" id="KW-0443">Lipid metabolism</keyword>
<evidence type="ECO:0000256" key="2">
    <source>
        <dbReference type="ARBA" id="ARBA00004229"/>
    </source>
</evidence>
<dbReference type="HAMAP" id="MF_01217">
    <property type="entry name" value="Acyl_carrier"/>
    <property type="match status" value="1"/>
</dbReference>
<evidence type="ECO:0000256" key="11">
    <source>
        <dbReference type="ARBA" id="ARBA00023098"/>
    </source>
</evidence>
<evidence type="ECO:0000256" key="13">
    <source>
        <dbReference type="RuleBase" id="RU000722"/>
    </source>
</evidence>
<keyword evidence="10" id="KW-0809">Transit peptide</keyword>
<comment type="function">
    <text evidence="1 13">Carrier of the growing fatty acid chain in fatty acid biosynthesis.</text>
</comment>
<dbReference type="InterPro" id="IPR006162">
    <property type="entry name" value="Ppantetheine_attach_site"/>
</dbReference>
<evidence type="ECO:0000256" key="3">
    <source>
        <dbReference type="ARBA" id="ARBA00010930"/>
    </source>
</evidence>
<comment type="similarity">
    <text evidence="3">Belongs to the acyl carrier protein (ACP) family.</text>
</comment>
<dbReference type="InterPro" id="IPR036736">
    <property type="entry name" value="ACP-like_sf"/>
</dbReference>
<evidence type="ECO:0000313" key="16">
    <source>
        <dbReference type="Proteomes" id="UP001055439"/>
    </source>
</evidence>
<evidence type="ECO:0000256" key="10">
    <source>
        <dbReference type="ARBA" id="ARBA00022946"/>
    </source>
</evidence>
<proteinExistence type="inferred from homology"/>
<dbReference type="SMART" id="SM00823">
    <property type="entry name" value="PKS_PP"/>
    <property type="match status" value="1"/>
</dbReference>
<protein>
    <recommendedName>
        <fullName evidence="13">Acyl carrier protein</fullName>
    </recommendedName>
</protein>
<evidence type="ECO:0000256" key="5">
    <source>
        <dbReference type="ARBA" id="ARBA00022516"/>
    </source>
</evidence>
<dbReference type="Pfam" id="PF00550">
    <property type="entry name" value="PP-binding"/>
    <property type="match status" value="1"/>
</dbReference>
<dbReference type="InterPro" id="IPR009081">
    <property type="entry name" value="PP-bd_ACP"/>
</dbReference>
<dbReference type="AlphaFoldDB" id="A0A9E7HBM8"/>
<dbReference type="PANTHER" id="PTHR46153">
    <property type="entry name" value="ACYL CARRIER PROTEIN"/>
    <property type="match status" value="1"/>
</dbReference>
<evidence type="ECO:0000256" key="4">
    <source>
        <dbReference type="ARBA" id="ARBA00022450"/>
    </source>
</evidence>
<dbReference type="PROSITE" id="PS50075">
    <property type="entry name" value="CARRIER"/>
    <property type="match status" value="1"/>
</dbReference>
<dbReference type="GO" id="GO:0031177">
    <property type="term" value="F:phosphopantetheine binding"/>
    <property type="evidence" value="ECO:0007669"/>
    <property type="project" value="InterPro"/>
</dbReference>
<keyword evidence="8" id="KW-0934">Plastid</keyword>
<dbReference type="InterPro" id="IPR044813">
    <property type="entry name" value="ACP_chloroplastic"/>
</dbReference>
<dbReference type="SUPFAM" id="SSF47336">
    <property type="entry name" value="ACP-like"/>
    <property type="match status" value="1"/>
</dbReference>
<evidence type="ECO:0000256" key="6">
    <source>
        <dbReference type="ARBA" id="ARBA00022528"/>
    </source>
</evidence>
<dbReference type="PROSITE" id="PS00012">
    <property type="entry name" value="PHOSPHOPANTETHEINE"/>
    <property type="match status" value="1"/>
</dbReference>
<organism evidence="15 16">
    <name type="scientific">Musa troglodytarum</name>
    <name type="common">fe'i banana</name>
    <dbReference type="NCBI Taxonomy" id="320322"/>
    <lineage>
        <taxon>Eukaryota</taxon>
        <taxon>Viridiplantae</taxon>
        <taxon>Streptophyta</taxon>
        <taxon>Embryophyta</taxon>
        <taxon>Tracheophyta</taxon>
        <taxon>Spermatophyta</taxon>
        <taxon>Magnoliopsida</taxon>
        <taxon>Liliopsida</taxon>
        <taxon>Zingiberales</taxon>
        <taxon>Musaceae</taxon>
        <taxon>Musa</taxon>
    </lineage>
</organism>
<keyword evidence="7" id="KW-0597">Phosphoprotein</keyword>
<dbReference type="EMBL" id="CP097510">
    <property type="protein sequence ID" value="URE31469.1"/>
    <property type="molecule type" value="Genomic_DNA"/>
</dbReference>
<evidence type="ECO:0000256" key="9">
    <source>
        <dbReference type="ARBA" id="ARBA00022832"/>
    </source>
</evidence>
<dbReference type="Gene3D" id="1.10.1200.10">
    <property type="entry name" value="ACP-like"/>
    <property type="match status" value="1"/>
</dbReference>
<evidence type="ECO:0000256" key="1">
    <source>
        <dbReference type="ARBA" id="ARBA00003180"/>
    </source>
</evidence>
<evidence type="ECO:0000256" key="12">
    <source>
        <dbReference type="ARBA" id="ARBA00023160"/>
    </source>
</evidence>
<keyword evidence="5 13" id="KW-0444">Lipid biosynthesis</keyword>
<keyword evidence="6" id="KW-0150">Chloroplast</keyword>
<dbReference type="GO" id="GO:0009507">
    <property type="term" value="C:chloroplast"/>
    <property type="evidence" value="ECO:0007669"/>
    <property type="project" value="UniProtKB-SubCell"/>
</dbReference>
<keyword evidence="9" id="KW-0276">Fatty acid metabolism</keyword>
<dbReference type="Proteomes" id="UP001055439">
    <property type="component" value="Chromosome 8"/>
</dbReference>
<dbReference type="InterPro" id="IPR003231">
    <property type="entry name" value="ACP"/>
</dbReference>
<dbReference type="GO" id="GO:0000036">
    <property type="term" value="F:acyl carrier activity"/>
    <property type="evidence" value="ECO:0007669"/>
    <property type="project" value="InterPro"/>
</dbReference>
<keyword evidence="4 13" id="KW-0596">Phosphopantetheine</keyword>
<dbReference type="NCBIfam" id="NF002148">
    <property type="entry name" value="PRK00982.1-2"/>
    <property type="match status" value="1"/>
</dbReference>
<dbReference type="PANTHER" id="PTHR46153:SF20">
    <property type="entry name" value="ACYL CARRIER PROTEIN 2, CHLOROPLASTIC-RELATED"/>
    <property type="match status" value="1"/>
</dbReference>
<keyword evidence="16" id="KW-1185">Reference proteome</keyword>